<evidence type="ECO:0000256" key="2">
    <source>
        <dbReference type="SAM" id="SignalP"/>
    </source>
</evidence>
<dbReference type="Proteomes" id="UP001629113">
    <property type="component" value="Unassembled WGS sequence"/>
</dbReference>
<evidence type="ECO:0000256" key="1">
    <source>
        <dbReference type="SAM" id="MobiDB-lite"/>
    </source>
</evidence>
<feature type="signal peptide" evidence="2">
    <location>
        <begin position="1"/>
        <end position="18"/>
    </location>
</feature>
<reference evidence="3 4" key="1">
    <citation type="submission" date="2024-06" db="EMBL/GenBank/DDBJ databases">
        <title>Complete genome of Phlyctema vagabunda strain 19-DSS-EL-015.</title>
        <authorList>
            <person name="Fiorenzani C."/>
        </authorList>
    </citation>
    <scope>NUCLEOTIDE SEQUENCE [LARGE SCALE GENOMIC DNA]</scope>
    <source>
        <strain evidence="3 4">19-DSS-EL-015</strain>
    </source>
</reference>
<gene>
    <name evidence="3" type="ORF">PVAG01_00844</name>
</gene>
<evidence type="ECO:0000313" key="4">
    <source>
        <dbReference type="Proteomes" id="UP001629113"/>
    </source>
</evidence>
<proteinExistence type="predicted"/>
<feature type="chain" id="PRO_5047523105" description="Cell wall mannoprotein" evidence="2">
    <location>
        <begin position="19"/>
        <end position="410"/>
    </location>
</feature>
<keyword evidence="4" id="KW-1185">Reference proteome</keyword>
<organism evidence="3 4">
    <name type="scientific">Phlyctema vagabunda</name>
    <dbReference type="NCBI Taxonomy" id="108571"/>
    <lineage>
        <taxon>Eukaryota</taxon>
        <taxon>Fungi</taxon>
        <taxon>Dikarya</taxon>
        <taxon>Ascomycota</taxon>
        <taxon>Pezizomycotina</taxon>
        <taxon>Leotiomycetes</taxon>
        <taxon>Helotiales</taxon>
        <taxon>Dermateaceae</taxon>
        <taxon>Phlyctema</taxon>
    </lineage>
</organism>
<dbReference type="EMBL" id="JBFCZG010000001">
    <property type="protein sequence ID" value="KAL3427335.1"/>
    <property type="molecule type" value="Genomic_DNA"/>
</dbReference>
<protein>
    <recommendedName>
        <fullName evidence="5">Cell wall mannoprotein</fullName>
    </recommendedName>
</protein>
<keyword evidence="2" id="KW-0732">Signal</keyword>
<dbReference type="InterPro" id="IPR053216">
    <property type="entry name" value="Appressorial_penetr-assoc"/>
</dbReference>
<accession>A0ABR4PVG1</accession>
<dbReference type="PANTHER" id="PTHR34587">
    <property type="entry name" value="VWFA DOMAIN-CONTAINING PROTEIN"/>
    <property type="match status" value="1"/>
</dbReference>
<feature type="compositionally biased region" description="Low complexity" evidence="1">
    <location>
        <begin position="328"/>
        <end position="345"/>
    </location>
</feature>
<dbReference type="PANTHER" id="PTHR34587:SF1">
    <property type="entry name" value="CIRCUMSPOROZOITE PROTEIN"/>
    <property type="match status" value="1"/>
</dbReference>
<feature type="compositionally biased region" description="Basic and acidic residues" evidence="1">
    <location>
        <begin position="348"/>
        <end position="360"/>
    </location>
</feature>
<comment type="caution">
    <text evidence="3">The sequence shown here is derived from an EMBL/GenBank/DDBJ whole genome shotgun (WGS) entry which is preliminary data.</text>
</comment>
<evidence type="ECO:0000313" key="3">
    <source>
        <dbReference type="EMBL" id="KAL3427335.1"/>
    </source>
</evidence>
<evidence type="ECO:0008006" key="5">
    <source>
        <dbReference type="Google" id="ProtNLM"/>
    </source>
</evidence>
<feature type="region of interest" description="Disordered" evidence="1">
    <location>
        <begin position="328"/>
        <end position="362"/>
    </location>
</feature>
<sequence>MKYETASILLAFFGLATAVPMPEAKNKFNVPTFKIRGREVPQEHSHEKFLVSVNTNLKLDNPDNIQDAVFGLLGNAAAAAGQGSITNTDCLKKETADRAFTNAKAAGDVDGMVGALAYAALERNTGGVGTASVICTDTMVNPEIQAIDAHQDPASADAAAVNKAIVLELAKQIKSVGGDPQVALETGTFAPGDLSDTTGAGNSCDDANDPVGCIYTQNLLVEDATAAEIDAAASGATVSTGGAAADNSTVSAPAAGNSSTDASCTSIVTMTMTVDAPAAATDATTADGEACAPDVTSTVTVDAPAATTAAATSAAATSAAATAVATGAATSDSTDAASGSAVGGVEAPEIKDSGNADRPFEVNGNTFVNESAAKQRACDVQFNACANASRGATDFSFDDCSAQKTTCDAA</sequence>
<name>A0ABR4PVG1_9HELO</name>